<evidence type="ECO:0000259" key="1">
    <source>
        <dbReference type="Pfam" id="PF01541"/>
    </source>
</evidence>
<dbReference type="EMBL" id="JABFTP020000065">
    <property type="protein sequence ID" value="KAL3274725.1"/>
    <property type="molecule type" value="Genomic_DNA"/>
</dbReference>
<dbReference type="InterPro" id="IPR000305">
    <property type="entry name" value="GIY-YIG_endonuc"/>
</dbReference>
<dbReference type="Proteomes" id="UP001516400">
    <property type="component" value="Unassembled WGS sequence"/>
</dbReference>
<name>A0ABD2N7G9_9CUCU</name>
<evidence type="ECO:0000313" key="3">
    <source>
        <dbReference type="Proteomes" id="UP001516400"/>
    </source>
</evidence>
<gene>
    <name evidence="2" type="ORF">HHI36_023983</name>
</gene>
<sequence length="223" mass="25860">MKKRIIEIAHPTLRQDALSRYLQLLVNNGFPKPLLNKLLFGTRINNPPTITDVQNTVRDDSRSVGFASLPFIDGLTQKLEFLFKKNINIKIAKYNLVSNRYFFTNNKDKVPLKKTRNSVYKINCSNCEKCYVGQSGQTLNKRLVLHKSDAKLRPDRCALAQHVFSTGHNMCFDNVEILDTEKNLTKRKFFEMCYITQNNTMNSRTDVNNLSNIYSFLLTLDRR</sequence>
<feature type="domain" description="GIY-YIG" evidence="1">
    <location>
        <begin position="118"/>
        <end position="200"/>
    </location>
</feature>
<proteinExistence type="predicted"/>
<dbReference type="Gene3D" id="3.40.1440.10">
    <property type="entry name" value="GIY-YIG endonuclease"/>
    <property type="match status" value="1"/>
</dbReference>
<accession>A0ABD2N7G9</accession>
<dbReference type="Pfam" id="PF01541">
    <property type="entry name" value="GIY-YIG"/>
    <property type="match status" value="1"/>
</dbReference>
<dbReference type="AlphaFoldDB" id="A0ABD2N7G9"/>
<dbReference type="CDD" id="cd10442">
    <property type="entry name" value="GIY-YIG_PLEs"/>
    <property type="match status" value="1"/>
</dbReference>
<keyword evidence="3" id="KW-1185">Reference proteome</keyword>
<protein>
    <recommendedName>
        <fullName evidence="1">GIY-YIG domain-containing protein</fullName>
    </recommendedName>
</protein>
<dbReference type="InterPro" id="IPR035901">
    <property type="entry name" value="GIY-YIG_endonuc_sf"/>
</dbReference>
<comment type="caution">
    <text evidence="2">The sequence shown here is derived from an EMBL/GenBank/DDBJ whole genome shotgun (WGS) entry which is preliminary data.</text>
</comment>
<reference evidence="2 3" key="1">
    <citation type="journal article" date="2021" name="BMC Biol.">
        <title>Horizontally acquired antibacterial genes associated with adaptive radiation of ladybird beetles.</title>
        <authorList>
            <person name="Li H.S."/>
            <person name="Tang X.F."/>
            <person name="Huang Y.H."/>
            <person name="Xu Z.Y."/>
            <person name="Chen M.L."/>
            <person name="Du X.Y."/>
            <person name="Qiu B.Y."/>
            <person name="Chen P.T."/>
            <person name="Zhang W."/>
            <person name="Slipinski A."/>
            <person name="Escalona H.E."/>
            <person name="Waterhouse R.M."/>
            <person name="Zwick A."/>
            <person name="Pang H."/>
        </authorList>
    </citation>
    <scope>NUCLEOTIDE SEQUENCE [LARGE SCALE GENOMIC DNA]</scope>
    <source>
        <strain evidence="2">SYSU2018</strain>
    </source>
</reference>
<evidence type="ECO:0000313" key="2">
    <source>
        <dbReference type="EMBL" id="KAL3274725.1"/>
    </source>
</evidence>
<organism evidence="2 3">
    <name type="scientific">Cryptolaemus montrouzieri</name>
    <dbReference type="NCBI Taxonomy" id="559131"/>
    <lineage>
        <taxon>Eukaryota</taxon>
        <taxon>Metazoa</taxon>
        <taxon>Ecdysozoa</taxon>
        <taxon>Arthropoda</taxon>
        <taxon>Hexapoda</taxon>
        <taxon>Insecta</taxon>
        <taxon>Pterygota</taxon>
        <taxon>Neoptera</taxon>
        <taxon>Endopterygota</taxon>
        <taxon>Coleoptera</taxon>
        <taxon>Polyphaga</taxon>
        <taxon>Cucujiformia</taxon>
        <taxon>Coccinelloidea</taxon>
        <taxon>Coccinellidae</taxon>
        <taxon>Scymninae</taxon>
        <taxon>Scymnini</taxon>
        <taxon>Cryptolaemus</taxon>
    </lineage>
</organism>